<reference evidence="3 4" key="1">
    <citation type="journal article" date="2024" name="Nat. Commun.">
        <title>Phylogenomics reveals the evolutionary origins of lichenization in chlorophyte algae.</title>
        <authorList>
            <person name="Puginier C."/>
            <person name="Libourel C."/>
            <person name="Otte J."/>
            <person name="Skaloud P."/>
            <person name="Haon M."/>
            <person name="Grisel S."/>
            <person name="Petersen M."/>
            <person name="Berrin J.G."/>
            <person name="Delaux P.M."/>
            <person name="Dal Grande F."/>
            <person name="Keller J."/>
        </authorList>
    </citation>
    <scope>NUCLEOTIDE SEQUENCE [LARGE SCALE GENOMIC DNA]</scope>
    <source>
        <strain evidence="3 4">SAG 216-7</strain>
    </source>
</reference>
<dbReference type="PANTHER" id="PTHR47363:SF1">
    <property type="entry name" value="GLUCOKINASE"/>
    <property type="match status" value="1"/>
</dbReference>
<keyword evidence="4" id="KW-1185">Reference proteome</keyword>
<dbReference type="SUPFAM" id="SSF53067">
    <property type="entry name" value="Actin-like ATPase domain"/>
    <property type="match status" value="1"/>
</dbReference>
<name>A0ABR2YSA9_9CHLO</name>
<dbReference type="Gene3D" id="3.30.420.40">
    <property type="match status" value="1"/>
</dbReference>
<keyword evidence="1" id="KW-0808">Transferase</keyword>
<dbReference type="CDD" id="cd24008">
    <property type="entry name" value="ASKHA_NBD_GLK"/>
    <property type="match status" value="1"/>
</dbReference>
<accession>A0ABR2YSA9</accession>
<dbReference type="InterPro" id="IPR043129">
    <property type="entry name" value="ATPase_NBD"/>
</dbReference>
<evidence type="ECO:0000256" key="1">
    <source>
        <dbReference type="ARBA" id="ARBA00022679"/>
    </source>
</evidence>
<dbReference type="PANTHER" id="PTHR47363">
    <property type="entry name" value="GLUCOKINASE"/>
    <property type="match status" value="1"/>
</dbReference>
<sequence>MDWGHSGNGDTVLIADIGGTNCRFELWKIDMTGGRAHQELYHQIFPCKEFPTFPDALAMVASQEVFQANLPRAAAFACAGPVANNKCEMTNLSWVIDGDYLSEAHGIRVAVLNDFEANGYGVTALEPEHLVCLNEVPDDDKGPKVVLGPGTGLGQAQLFWDEIQGGYKVWPSEGSHSSFAPRGWKQRALQVYVEKELGFCEVEHVACGSGLERIYRFLQTDENCNRPHLDMDTCKDAPAITKAALAGTDELAVEAVDMFLAIIGAEAGYMGLRALATGGVYICGGITPKLLEKIRDRRCLVHSFLHQESRFNKLLRTFPLYAVVYERTGLLGTREYAKRLMGQPSYVKAT</sequence>
<dbReference type="Pfam" id="PF02685">
    <property type="entry name" value="Glucokinase"/>
    <property type="match status" value="1"/>
</dbReference>
<gene>
    <name evidence="3" type="ORF">WJX75_002774</name>
</gene>
<organism evidence="3 4">
    <name type="scientific">Coccomyxa subellipsoidea</name>
    <dbReference type="NCBI Taxonomy" id="248742"/>
    <lineage>
        <taxon>Eukaryota</taxon>
        <taxon>Viridiplantae</taxon>
        <taxon>Chlorophyta</taxon>
        <taxon>core chlorophytes</taxon>
        <taxon>Trebouxiophyceae</taxon>
        <taxon>Trebouxiophyceae incertae sedis</taxon>
        <taxon>Coccomyxaceae</taxon>
        <taxon>Coccomyxa</taxon>
    </lineage>
</organism>
<proteinExistence type="predicted"/>
<dbReference type="Gene3D" id="3.40.367.20">
    <property type="match status" value="1"/>
</dbReference>
<evidence type="ECO:0000313" key="3">
    <source>
        <dbReference type="EMBL" id="KAK9909471.1"/>
    </source>
</evidence>
<comment type="caution">
    <text evidence="3">The sequence shown here is derived from an EMBL/GenBank/DDBJ whole genome shotgun (WGS) entry which is preliminary data.</text>
</comment>
<dbReference type="InterPro" id="IPR003836">
    <property type="entry name" value="Glucokinase"/>
</dbReference>
<keyword evidence="2" id="KW-0418">Kinase</keyword>
<dbReference type="NCBIfam" id="TIGR00749">
    <property type="entry name" value="glk"/>
    <property type="match status" value="1"/>
</dbReference>
<evidence type="ECO:0008006" key="5">
    <source>
        <dbReference type="Google" id="ProtNLM"/>
    </source>
</evidence>
<protein>
    <recommendedName>
        <fullName evidence="5">Glucokinase</fullName>
    </recommendedName>
</protein>
<evidence type="ECO:0000313" key="4">
    <source>
        <dbReference type="Proteomes" id="UP001491310"/>
    </source>
</evidence>
<evidence type="ECO:0000256" key="2">
    <source>
        <dbReference type="ARBA" id="ARBA00022777"/>
    </source>
</evidence>
<dbReference type="EMBL" id="JALJOT010000006">
    <property type="protein sequence ID" value="KAK9909471.1"/>
    <property type="molecule type" value="Genomic_DNA"/>
</dbReference>
<dbReference type="Proteomes" id="UP001491310">
    <property type="component" value="Unassembled WGS sequence"/>
</dbReference>